<reference evidence="12 13" key="1">
    <citation type="submission" date="2022-03" db="EMBL/GenBank/DDBJ databases">
        <authorList>
            <person name="Macdonald S."/>
            <person name="Ahmed S."/>
            <person name="Newling K."/>
        </authorList>
    </citation>
    <scope>NUCLEOTIDE SEQUENCE [LARGE SCALE GENOMIC DNA]</scope>
</reference>
<organism evidence="12 13">
    <name type="scientific">Eruca vesicaria subsp. sativa</name>
    <name type="common">Garden rocket</name>
    <name type="synonym">Eruca sativa</name>
    <dbReference type="NCBI Taxonomy" id="29727"/>
    <lineage>
        <taxon>Eukaryota</taxon>
        <taxon>Viridiplantae</taxon>
        <taxon>Streptophyta</taxon>
        <taxon>Embryophyta</taxon>
        <taxon>Tracheophyta</taxon>
        <taxon>Spermatophyta</taxon>
        <taxon>Magnoliopsida</taxon>
        <taxon>eudicotyledons</taxon>
        <taxon>Gunneridae</taxon>
        <taxon>Pentapetalae</taxon>
        <taxon>rosids</taxon>
        <taxon>malvids</taxon>
        <taxon>Brassicales</taxon>
        <taxon>Brassicaceae</taxon>
        <taxon>Brassiceae</taxon>
        <taxon>Eruca</taxon>
    </lineage>
</organism>
<keyword evidence="8" id="KW-0539">Nucleus</keyword>
<proteinExistence type="predicted"/>
<keyword evidence="2" id="KW-0479">Metal-binding</keyword>
<evidence type="ECO:0000313" key="13">
    <source>
        <dbReference type="Proteomes" id="UP001642260"/>
    </source>
</evidence>
<dbReference type="PROSITE" id="PS51141">
    <property type="entry name" value="ZF_SBP"/>
    <property type="match status" value="1"/>
</dbReference>
<evidence type="ECO:0000256" key="3">
    <source>
        <dbReference type="ARBA" id="ARBA00022771"/>
    </source>
</evidence>
<keyword evidence="3 9" id="KW-0863">Zinc-finger</keyword>
<keyword evidence="4" id="KW-0862">Zinc</keyword>
<comment type="caution">
    <text evidence="12">The sequence shown here is derived from an EMBL/GenBank/DDBJ whole genome shotgun (WGS) entry which is preliminary data.</text>
</comment>
<dbReference type="PANTHER" id="PTHR31251:SF95">
    <property type="entry name" value="SQUAMOSA PROMOTER-BINDING-LIKE PROTEIN 10"/>
    <property type="match status" value="1"/>
</dbReference>
<dbReference type="EMBL" id="CAKOAT010519598">
    <property type="protein sequence ID" value="CAH8381670.1"/>
    <property type="molecule type" value="Genomic_DNA"/>
</dbReference>
<gene>
    <name evidence="12" type="ORF">ERUC_LOCUS34153</name>
</gene>
<evidence type="ECO:0000256" key="9">
    <source>
        <dbReference type="PROSITE-ProRule" id="PRU00470"/>
    </source>
</evidence>
<evidence type="ECO:0000256" key="7">
    <source>
        <dbReference type="ARBA" id="ARBA00023163"/>
    </source>
</evidence>
<evidence type="ECO:0000256" key="10">
    <source>
        <dbReference type="SAM" id="MobiDB-lite"/>
    </source>
</evidence>
<protein>
    <recommendedName>
        <fullName evidence="11">SBP-type domain-containing protein</fullName>
    </recommendedName>
</protein>
<dbReference type="GO" id="GO:0008270">
    <property type="term" value="F:zinc ion binding"/>
    <property type="evidence" value="ECO:0007669"/>
    <property type="project" value="UniProtKB-KW"/>
</dbReference>
<dbReference type="InterPro" id="IPR036893">
    <property type="entry name" value="SBP_sf"/>
</dbReference>
<dbReference type="AlphaFoldDB" id="A0ABC8LDQ0"/>
<dbReference type="InterPro" id="IPR044817">
    <property type="entry name" value="SBP-like"/>
</dbReference>
<evidence type="ECO:0000313" key="12">
    <source>
        <dbReference type="EMBL" id="CAH8381670.1"/>
    </source>
</evidence>
<dbReference type="GO" id="GO:0005634">
    <property type="term" value="C:nucleus"/>
    <property type="evidence" value="ECO:0007669"/>
    <property type="project" value="UniProtKB-SubCell"/>
</dbReference>
<accession>A0ABC8LDQ0</accession>
<evidence type="ECO:0000256" key="2">
    <source>
        <dbReference type="ARBA" id="ARBA00022723"/>
    </source>
</evidence>
<keyword evidence="13" id="KW-1185">Reference proteome</keyword>
<dbReference type="PANTHER" id="PTHR31251">
    <property type="entry name" value="SQUAMOSA PROMOTER-BINDING-LIKE PROTEIN 4"/>
    <property type="match status" value="1"/>
</dbReference>
<evidence type="ECO:0000256" key="8">
    <source>
        <dbReference type="ARBA" id="ARBA00023242"/>
    </source>
</evidence>
<dbReference type="FunFam" id="4.10.1100.10:FF:000001">
    <property type="entry name" value="Squamosa promoter-binding-like protein 14"/>
    <property type="match status" value="1"/>
</dbReference>
<evidence type="ECO:0000259" key="11">
    <source>
        <dbReference type="PROSITE" id="PS51141"/>
    </source>
</evidence>
<keyword evidence="6" id="KW-0238">DNA-binding</keyword>
<dbReference type="Proteomes" id="UP001642260">
    <property type="component" value="Unassembled WGS sequence"/>
</dbReference>
<evidence type="ECO:0000256" key="5">
    <source>
        <dbReference type="ARBA" id="ARBA00023015"/>
    </source>
</evidence>
<feature type="domain" description="SBP-type" evidence="11">
    <location>
        <begin position="170"/>
        <end position="247"/>
    </location>
</feature>
<dbReference type="InterPro" id="IPR004333">
    <property type="entry name" value="SBP_dom"/>
</dbReference>
<evidence type="ECO:0000256" key="6">
    <source>
        <dbReference type="ARBA" id="ARBA00023125"/>
    </source>
</evidence>
<keyword evidence="5" id="KW-0805">Transcription regulation</keyword>
<dbReference type="GO" id="GO:0003677">
    <property type="term" value="F:DNA binding"/>
    <property type="evidence" value="ECO:0007669"/>
    <property type="project" value="UniProtKB-KW"/>
</dbReference>
<feature type="region of interest" description="Disordered" evidence="10">
    <location>
        <begin position="236"/>
        <end position="257"/>
    </location>
</feature>
<sequence length="394" mass="43893">MDSNMRSPLWDWEHLIMSNSSKTENDKRQPSNDWEIEKGEGIESIFPSFSGLERVSSGSTTGLWHSALSKSSQSTSTNSLSPIIRQTKLTSESSPGDSFSNIDFVQVKTSTQLSAASTESDLCLKLGKQTYSEDFWDRSNNDISAVSMELLTPSVVARKKSKPCGQSMQVPRCQVDGCELDLSSAKDYHRKHRVCEKHSKCPKITVGGLERRFCQQCSRLHAVSEFDEKKRSCRKRLSHHNARRRKPQGVFPLNPQRDCNPRQHSNMLWNGLSLNTSSDEKYAAWSPTYDTKPTEMENGFTLSFQRGRGPEEQLYAGSSRSFSAFQTSGGFSAGKSSSQLPDKGVGEYSGGLHESQDFYSALSLLSTSSDSHGNKHNPIVEPQPTHGTFPTHFI</sequence>
<evidence type="ECO:0000256" key="4">
    <source>
        <dbReference type="ARBA" id="ARBA00022833"/>
    </source>
</evidence>
<feature type="region of interest" description="Disordered" evidence="10">
    <location>
        <begin position="369"/>
        <end position="394"/>
    </location>
</feature>
<feature type="compositionally biased region" description="Basic residues" evidence="10">
    <location>
        <begin position="236"/>
        <end position="247"/>
    </location>
</feature>
<dbReference type="Gene3D" id="4.10.1100.10">
    <property type="entry name" value="Transcription factor, SBP-box domain"/>
    <property type="match status" value="1"/>
</dbReference>
<dbReference type="Pfam" id="PF03110">
    <property type="entry name" value="SBP"/>
    <property type="match status" value="1"/>
</dbReference>
<feature type="region of interest" description="Disordered" evidence="10">
    <location>
        <begin position="330"/>
        <end position="349"/>
    </location>
</feature>
<feature type="compositionally biased region" description="Polar residues" evidence="10">
    <location>
        <begin position="330"/>
        <end position="340"/>
    </location>
</feature>
<evidence type="ECO:0000256" key="1">
    <source>
        <dbReference type="ARBA" id="ARBA00004123"/>
    </source>
</evidence>
<name>A0ABC8LDQ0_ERUVS</name>
<dbReference type="SUPFAM" id="SSF103612">
    <property type="entry name" value="SBT domain"/>
    <property type="match status" value="1"/>
</dbReference>
<comment type="subcellular location">
    <subcellularLocation>
        <location evidence="1">Nucleus</location>
    </subcellularLocation>
</comment>
<keyword evidence="7" id="KW-0804">Transcription</keyword>